<accession>A0A5E5BTJ2</accession>
<dbReference type="AlphaFoldDB" id="A0A5E5BTJ2"/>
<protein>
    <submittedName>
        <fullName evidence="2">Formyltransferase</fullName>
        <ecNumber evidence="2">2.1.2.9</ecNumber>
    </submittedName>
</protein>
<sequence>MKVVFLTGSHPRHAHVARAIANAGVLAGLVIEQREAFIPAPPEDIPASTRQLFIEHFEGRDEAEAKFFGDATVPDVPTRPVKMQELNTQATVDFINALAPDLVLSYGVHKLTPETLDAIRAPLKWNIHGGLSPWYRGVITHFWPSFLLEPQMTGMTVHELTKDIDGGDVIHQSLAEMVRGDGVHDTACRAVTSLCNDMEQLMAIVAADNIKGPFKQTTTGRIWRSVDWRPAHLHTVYELYGNRVVDRYLDGELQQSQPKISRQF</sequence>
<dbReference type="EMBL" id="CABPST010000003">
    <property type="protein sequence ID" value="VVE87660.1"/>
    <property type="molecule type" value="Genomic_DNA"/>
</dbReference>
<keyword evidence="3" id="KW-1185">Reference proteome</keyword>
<organism evidence="2 3">
    <name type="scientific">Pandoraea bronchicola</name>
    <dbReference type="NCBI Taxonomy" id="2508287"/>
    <lineage>
        <taxon>Bacteria</taxon>
        <taxon>Pseudomonadati</taxon>
        <taxon>Pseudomonadota</taxon>
        <taxon>Betaproteobacteria</taxon>
        <taxon>Burkholderiales</taxon>
        <taxon>Burkholderiaceae</taxon>
        <taxon>Pandoraea</taxon>
    </lineage>
</organism>
<feature type="domain" description="Formyl transferase N-terminal" evidence="1">
    <location>
        <begin position="75"/>
        <end position="184"/>
    </location>
</feature>
<evidence type="ECO:0000313" key="3">
    <source>
        <dbReference type="Proteomes" id="UP000382040"/>
    </source>
</evidence>
<dbReference type="EC" id="2.1.2.9" evidence="2"/>
<dbReference type="InterPro" id="IPR002376">
    <property type="entry name" value="Formyl_transf_N"/>
</dbReference>
<dbReference type="Proteomes" id="UP000382040">
    <property type="component" value="Unassembled WGS sequence"/>
</dbReference>
<proteinExistence type="predicted"/>
<reference evidence="2 3" key="1">
    <citation type="submission" date="2019-08" db="EMBL/GenBank/DDBJ databases">
        <authorList>
            <person name="Peeters C."/>
        </authorList>
    </citation>
    <scope>NUCLEOTIDE SEQUENCE [LARGE SCALE GENOMIC DNA]</scope>
    <source>
        <strain evidence="2 3">LMG 20603</strain>
    </source>
</reference>
<dbReference type="CDD" id="cd08653">
    <property type="entry name" value="FMT_core_like_3"/>
    <property type="match status" value="1"/>
</dbReference>
<dbReference type="Gene3D" id="3.40.50.170">
    <property type="entry name" value="Formyl transferase, N-terminal domain"/>
    <property type="match status" value="1"/>
</dbReference>
<evidence type="ECO:0000313" key="2">
    <source>
        <dbReference type="EMBL" id="VVE87660.1"/>
    </source>
</evidence>
<dbReference type="RefSeq" id="WP_150559019.1">
    <property type="nucleotide sequence ID" value="NZ_CABPST010000003.1"/>
</dbReference>
<dbReference type="GO" id="GO:0004479">
    <property type="term" value="F:methionyl-tRNA formyltransferase activity"/>
    <property type="evidence" value="ECO:0007669"/>
    <property type="project" value="UniProtKB-EC"/>
</dbReference>
<keyword evidence="2" id="KW-0808">Transferase</keyword>
<gene>
    <name evidence="2" type="ORF">PBR20603_01597</name>
</gene>
<name>A0A5E5BTJ2_9BURK</name>
<dbReference type="OrthoDB" id="9806170at2"/>
<evidence type="ECO:0000259" key="1">
    <source>
        <dbReference type="Pfam" id="PF00551"/>
    </source>
</evidence>
<dbReference type="SUPFAM" id="SSF53328">
    <property type="entry name" value="Formyltransferase"/>
    <property type="match status" value="1"/>
</dbReference>
<dbReference type="Pfam" id="PF00551">
    <property type="entry name" value="Formyl_trans_N"/>
    <property type="match status" value="1"/>
</dbReference>
<dbReference type="InterPro" id="IPR036477">
    <property type="entry name" value="Formyl_transf_N_sf"/>
</dbReference>